<feature type="transmembrane region" description="Helical" evidence="2">
    <location>
        <begin position="264"/>
        <end position="285"/>
    </location>
</feature>
<proteinExistence type="predicted"/>
<organism evidence="3 4">
    <name type="scientific">Plasmodium ovale curtisi</name>
    <dbReference type="NCBI Taxonomy" id="864141"/>
    <lineage>
        <taxon>Eukaryota</taxon>
        <taxon>Sar</taxon>
        <taxon>Alveolata</taxon>
        <taxon>Apicomplexa</taxon>
        <taxon>Aconoidasida</taxon>
        <taxon>Haemosporida</taxon>
        <taxon>Plasmodiidae</taxon>
        <taxon>Plasmodium</taxon>
        <taxon>Plasmodium (Plasmodium)</taxon>
    </lineage>
</organism>
<evidence type="ECO:0000256" key="1">
    <source>
        <dbReference type="SAM" id="MobiDB-lite"/>
    </source>
</evidence>
<dbReference type="EMBL" id="FLQV01001533">
    <property type="protein sequence ID" value="SBS99815.1"/>
    <property type="molecule type" value="Genomic_DNA"/>
</dbReference>
<keyword evidence="2" id="KW-0812">Transmembrane</keyword>
<evidence type="ECO:0000313" key="3">
    <source>
        <dbReference type="EMBL" id="SBS99815.1"/>
    </source>
</evidence>
<protein>
    <submittedName>
        <fullName evidence="3">PIR Superfamily Protein</fullName>
    </submittedName>
</protein>
<feature type="compositionally biased region" description="Polar residues" evidence="1">
    <location>
        <begin position="221"/>
        <end position="235"/>
    </location>
</feature>
<reference evidence="4" key="1">
    <citation type="submission" date="2016-05" db="EMBL/GenBank/DDBJ databases">
        <authorList>
            <person name="Naeem Raeece"/>
        </authorList>
    </citation>
    <scope>NUCLEOTIDE SEQUENCE [LARGE SCALE GENOMIC DNA]</scope>
</reference>
<keyword evidence="2" id="KW-1133">Transmembrane helix</keyword>
<dbReference type="AlphaFoldDB" id="A0A1A8X7R2"/>
<dbReference type="Proteomes" id="UP000078546">
    <property type="component" value="Unassembled WGS sequence"/>
</dbReference>
<gene>
    <name evidence="3" type="ORF">POVCU1_055230</name>
</gene>
<name>A0A1A8X7R2_PLAOA</name>
<keyword evidence="2" id="KW-0472">Membrane</keyword>
<evidence type="ECO:0000313" key="4">
    <source>
        <dbReference type="Proteomes" id="UP000078546"/>
    </source>
</evidence>
<accession>A0A1A8X7R2</accession>
<sequence>MEKDDFTEDNLASNKYKRNLESSANIKELENLCTKNPSNQGDIENFLSKFNPNVYAAYSTIKKDCVSKINNPKCCRDVNYYLDLVNSFINSANIIKNEKELLVEIIEGYWKDYIDNFSNYTCKREQGVYSVEKRCILKQICDLYDDKTYFELNSSQYNKFVAKKWEKILNYSNHENKELYFKINFKIINKSGKYKELLLDPKEIIDVDCKNIDITHISISTEEPDKSSNPLNGDLQTLGGHDSDQHYQEDSEGAVDTETSYTPWMSIFTSLSGSISGILIFSFLYKFSPLVSLIQSYKINKKRIGKNMNKEETTELLESEEINKYYISYNSMSY</sequence>
<feature type="region of interest" description="Disordered" evidence="1">
    <location>
        <begin position="221"/>
        <end position="253"/>
    </location>
</feature>
<evidence type="ECO:0000256" key="2">
    <source>
        <dbReference type="SAM" id="Phobius"/>
    </source>
</evidence>